<reference evidence="2" key="1">
    <citation type="submission" date="2020-07" db="EMBL/GenBank/DDBJ databases">
        <title>Genome sequence and genetic diversity analysis of an under-domesticated orphan crop, white fonio (Digitaria exilis).</title>
        <authorList>
            <person name="Bennetzen J.L."/>
            <person name="Chen S."/>
            <person name="Ma X."/>
            <person name="Wang X."/>
            <person name="Yssel A.E.J."/>
            <person name="Chaluvadi S.R."/>
            <person name="Johnson M."/>
            <person name="Gangashetty P."/>
            <person name="Hamidou F."/>
            <person name="Sanogo M.D."/>
            <person name="Zwaenepoel A."/>
            <person name="Wallace J."/>
            <person name="Van De Peer Y."/>
            <person name="Van Deynze A."/>
        </authorList>
    </citation>
    <scope>NUCLEOTIDE SEQUENCE</scope>
    <source>
        <tissue evidence="2">Leaves</tissue>
    </source>
</reference>
<dbReference type="AlphaFoldDB" id="A0A835AJE6"/>
<dbReference type="Proteomes" id="UP000636709">
    <property type="component" value="Unassembled WGS sequence"/>
</dbReference>
<evidence type="ECO:0000256" key="1">
    <source>
        <dbReference type="SAM" id="MobiDB-lite"/>
    </source>
</evidence>
<sequence length="125" mass="13723">MLNVEDIDPAVVEELPPEIQREIQGRSAPPALIPNTWLHSDPTDSANPPTQRLETSSAQLGFGFDAKNPFKQQRRSGRKTIDGSSRGRGRGRGRGGRRPREASSDRLAVEVYIVGGCQATTIPYR</sequence>
<dbReference type="EMBL" id="JACEFO010002359">
    <property type="protein sequence ID" value="KAF8663749.1"/>
    <property type="molecule type" value="Genomic_DNA"/>
</dbReference>
<feature type="compositionally biased region" description="Polar residues" evidence="1">
    <location>
        <begin position="43"/>
        <end position="59"/>
    </location>
</feature>
<organism evidence="2 3">
    <name type="scientific">Digitaria exilis</name>
    <dbReference type="NCBI Taxonomy" id="1010633"/>
    <lineage>
        <taxon>Eukaryota</taxon>
        <taxon>Viridiplantae</taxon>
        <taxon>Streptophyta</taxon>
        <taxon>Embryophyta</taxon>
        <taxon>Tracheophyta</taxon>
        <taxon>Spermatophyta</taxon>
        <taxon>Magnoliopsida</taxon>
        <taxon>Liliopsida</taxon>
        <taxon>Poales</taxon>
        <taxon>Poaceae</taxon>
        <taxon>PACMAD clade</taxon>
        <taxon>Panicoideae</taxon>
        <taxon>Panicodae</taxon>
        <taxon>Paniceae</taxon>
        <taxon>Anthephorinae</taxon>
        <taxon>Digitaria</taxon>
    </lineage>
</organism>
<gene>
    <name evidence="2" type="ORF">HU200_055074</name>
</gene>
<evidence type="ECO:0000313" key="2">
    <source>
        <dbReference type="EMBL" id="KAF8663749.1"/>
    </source>
</evidence>
<feature type="compositionally biased region" description="Basic residues" evidence="1">
    <location>
        <begin position="87"/>
        <end position="97"/>
    </location>
</feature>
<comment type="caution">
    <text evidence="2">The sequence shown here is derived from an EMBL/GenBank/DDBJ whole genome shotgun (WGS) entry which is preliminary data.</text>
</comment>
<evidence type="ECO:0000313" key="3">
    <source>
        <dbReference type="Proteomes" id="UP000636709"/>
    </source>
</evidence>
<name>A0A835AJE6_9POAL</name>
<accession>A0A835AJE6</accession>
<keyword evidence="3" id="KW-1185">Reference proteome</keyword>
<protein>
    <submittedName>
        <fullName evidence="2">Uncharacterized protein</fullName>
    </submittedName>
</protein>
<feature type="region of interest" description="Disordered" evidence="1">
    <location>
        <begin position="1"/>
        <end position="106"/>
    </location>
</feature>
<dbReference type="Gene3D" id="6.10.250.1630">
    <property type="match status" value="1"/>
</dbReference>
<proteinExistence type="predicted"/>